<proteinExistence type="predicted"/>
<organism evidence="1 2">
    <name type="scientific">Ceratitis capitata</name>
    <name type="common">Mediterranean fruit fly</name>
    <name type="synonym">Tephritis capitata</name>
    <dbReference type="NCBI Taxonomy" id="7213"/>
    <lineage>
        <taxon>Eukaryota</taxon>
        <taxon>Metazoa</taxon>
        <taxon>Ecdysozoa</taxon>
        <taxon>Arthropoda</taxon>
        <taxon>Hexapoda</taxon>
        <taxon>Insecta</taxon>
        <taxon>Pterygota</taxon>
        <taxon>Neoptera</taxon>
        <taxon>Endopterygota</taxon>
        <taxon>Diptera</taxon>
        <taxon>Brachycera</taxon>
        <taxon>Muscomorpha</taxon>
        <taxon>Tephritoidea</taxon>
        <taxon>Tephritidae</taxon>
        <taxon>Ceratitis</taxon>
        <taxon>Ceratitis</taxon>
    </lineage>
</organism>
<keyword evidence="2" id="KW-1185">Reference proteome</keyword>
<dbReference type="EMBL" id="CAJHJT010000034">
    <property type="protein sequence ID" value="CAD7005245.1"/>
    <property type="molecule type" value="Genomic_DNA"/>
</dbReference>
<reference evidence="1" key="1">
    <citation type="submission" date="2020-11" db="EMBL/GenBank/DDBJ databases">
        <authorList>
            <person name="Whitehead M."/>
        </authorList>
    </citation>
    <scope>NUCLEOTIDE SEQUENCE</scope>
    <source>
        <strain evidence="1">EGII</strain>
    </source>
</reference>
<feature type="non-terminal residue" evidence="1">
    <location>
        <position position="53"/>
    </location>
</feature>
<dbReference type="AlphaFoldDB" id="A0A811V4E4"/>
<dbReference type="Proteomes" id="UP000606786">
    <property type="component" value="Unassembled WGS sequence"/>
</dbReference>
<protein>
    <submittedName>
        <fullName evidence="1">(Mediterranean fruit fly) hypothetical protein</fullName>
    </submittedName>
</protein>
<accession>A0A811V4E4</accession>
<gene>
    <name evidence="1" type="ORF">CCAP1982_LOCUS13602</name>
</gene>
<sequence length="53" mass="6294">MVALNTDTQFFYFERLFCTITELERKSGFHLADIEKSHLVMVPPIRRRTNCSM</sequence>
<evidence type="ECO:0000313" key="2">
    <source>
        <dbReference type="Proteomes" id="UP000606786"/>
    </source>
</evidence>
<evidence type="ECO:0000313" key="1">
    <source>
        <dbReference type="EMBL" id="CAD7005245.1"/>
    </source>
</evidence>
<name>A0A811V4E4_CERCA</name>
<comment type="caution">
    <text evidence="1">The sequence shown here is derived from an EMBL/GenBank/DDBJ whole genome shotgun (WGS) entry which is preliminary data.</text>
</comment>